<dbReference type="Pfam" id="PF09148">
    <property type="entry name" value="DUF1934"/>
    <property type="match status" value="1"/>
</dbReference>
<evidence type="ECO:0000313" key="1">
    <source>
        <dbReference type="EMBL" id="RAK43850.1"/>
    </source>
</evidence>
<sequence length="138" mass="16336">MINLDIEIHIKQQITNSEGTETFEFNTTGTRIKKAHTYIMYKETIDDILTDVRVKIEDERVRINRKGQLTLDFLFVPYETTQNMYHLANQKTVMEVTTNQMLIESDEHSGRVYIQYTIVNNQTVLGSYTYDIEYKERV</sequence>
<dbReference type="EMBL" id="PZJH01000008">
    <property type="protein sequence ID" value="RAK43850.1"/>
    <property type="molecule type" value="Genomic_DNA"/>
</dbReference>
<dbReference type="InterPro" id="IPR012674">
    <property type="entry name" value="Calycin"/>
</dbReference>
<keyword evidence="2" id="KW-1185">Reference proteome</keyword>
<dbReference type="Proteomes" id="UP000249808">
    <property type="component" value="Unassembled WGS sequence"/>
</dbReference>
<protein>
    <recommendedName>
        <fullName evidence="3">DUF1934 domain-containing protein</fullName>
    </recommendedName>
</protein>
<accession>A0A327ZN86</accession>
<organism evidence="1 2">
    <name type="scientific">Macrococcus epidermidis</name>
    <dbReference type="NCBI Taxonomy" id="1902580"/>
    <lineage>
        <taxon>Bacteria</taxon>
        <taxon>Bacillati</taxon>
        <taxon>Bacillota</taxon>
        <taxon>Bacilli</taxon>
        <taxon>Bacillales</taxon>
        <taxon>Staphylococcaceae</taxon>
        <taxon>Macrococcus</taxon>
    </lineage>
</organism>
<proteinExistence type="predicted"/>
<evidence type="ECO:0000313" key="2">
    <source>
        <dbReference type="Proteomes" id="UP000249808"/>
    </source>
</evidence>
<dbReference type="Gene3D" id="2.40.128.20">
    <property type="match status" value="1"/>
</dbReference>
<name>A0A327ZN86_9STAP</name>
<gene>
    <name evidence="1" type="ORF">BHU61_11795</name>
</gene>
<dbReference type="InterPro" id="IPR015231">
    <property type="entry name" value="DUF1934"/>
</dbReference>
<comment type="caution">
    <text evidence="1">The sequence shown here is derived from an EMBL/GenBank/DDBJ whole genome shotgun (WGS) entry which is preliminary data.</text>
</comment>
<reference evidence="1 2" key="1">
    <citation type="journal article" date="2018" name="Front. Microbiol.">
        <title>Description and Comparative Genomics of Macrococcus caseolyticus subsp. hominis subsp. nov., Macrococcus goetzii sp. nov., Macrococcus epidermidis sp. nov., and Macrococcus bohemicus sp. nov., Novel Macrococci From Human Clinical Material With Virulence Potential and Suspected Uptake of Foreign DNA by Natural Transformation.</title>
        <authorList>
            <person name="Maslanova I."/>
            <person name="Wertheimer Z."/>
            <person name="Sedlacek I."/>
            <person name="Svec P."/>
            <person name="Indrakova A."/>
            <person name="Kovarovic V."/>
            <person name="Schumann P."/>
            <person name="Sproer C."/>
            <person name="Kralova S."/>
            <person name="Sedo O."/>
            <person name="Kristofova L."/>
            <person name="Vrbovska V."/>
            <person name="Fuzik T."/>
            <person name="Petras P."/>
            <person name="Zdrahal Z."/>
            <person name="Ruzickova V."/>
            <person name="Doskar J."/>
            <person name="Pantucek R."/>
        </authorList>
    </citation>
    <scope>NUCLEOTIDE SEQUENCE [LARGE SCALE GENOMIC DNA]</scope>
    <source>
        <strain evidence="1 2">01/688</strain>
    </source>
</reference>
<dbReference type="AlphaFoldDB" id="A0A327ZN86"/>
<evidence type="ECO:0008006" key="3">
    <source>
        <dbReference type="Google" id="ProtNLM"/>
    </source>
</evidence>
<dbReference type="SUPFAM" id="SSF50814">
    <property type="entry name" value="Lipocalins"/>
    <property type="match status" value="1"/>
</dbReference>